<dbReference type="RefSeq" id="WP_198101065.1">
    <property type="nucleotide sequence ID" value="NZ_JAEDAL010000005.1"/>
</dbReference>
<accession>A0A931IVB2</accession>
<keyword evidence="1" id="KW-0812">Transmembrane</keyword>
<dbReference type="EMBL" id="JAEDAL010000005">
    <property type="protein sequence ID" value="MBH9553447.1"/>
    <property type="molecule type" value="Genomic_DNA"/>
</dbReference>
<keyword evidence="1" id="KW-0472">Membrane</keyword>
<keyword evidence="4" id="KW-1185">Reference proteome</keyword>
<reference evidence="3" key="1">
    <citation type="submission" date="2020-12" db="EMBL/GenBank/DDBJ databases">
        <title>The genome sequence of Inhella sp. 4Y17.</title>
        <authorList>
            <person name="Liu Y."/>
        </authorList>
    </citation>
    <scope>NUCLEOTIDE SEQUENCE</scope>
    <source>
        <strain evidence="3">4Y10</strain>
    </source>
</reference>
<feature type="transmembrane region" description="Helical" evidence="1">
    <location>
        <begin position="91"/>
        <end position="114"/>
    </location>
</feature>
<feature type="transmembrane region" description="Helical" evidence="1">
    <location>
        <begin position="34"/>
        <end position="56"/>
    </location>
</feature>
<feature type="domain" description="Peptidase M56" evidence="2">
    <location>
        <begin position="130"/>
        <end position="252"/>
    </location>
</feature>
<feature type="transmembrane region" description="Helical" evidence="1">
    <location>
        <begin position="6"/>
        <end position="27"/>
    </location>
</feature>
<dbReference type="Pfam" id="PF05569">
    <property type="entry name" value="Peptidase_M56"/>
    <property type="match status" value="1"/>
</dbReference>
<protein>
    <submittedName>
        <fullName evidence="3">M56 family metallopeptidase</fullName>
    </submittedName>
</protein>
<proteinExistence type="predicted"/>
<evidence type="ECO:0000313" key="3">
    <source>
        <dbReference type="EMBL" id="MBH9553447.1"/>
    </source>
</evidence>
<evidence type="ECO:0000259" key="2">
    <source>
        <dbReference type="Pfam" id="PF05569"/>
    </source>
</evidence>
<keyword evidence="1" id="KW-1133">Transmembrane helix</keyword>
<sequence length="517" mass="56559">MSEAHLLKLLGQQTVLLSLAVLTLLLLRPLLRRWGGAGAVLAGWSAVPAVLLSPWLPPLGNGSEPLAWRVRTEALLAAPLQALPAPATPGVAWGTLLLTAWLAGLGGLALALAWQQRRYLRQGPRLPAGSSPAWVGLWRGRLWLPLDYRQRFAPEERRLIRAHERAHAQRGDNAWTLLATAVWLLHWFNPLAWWALRRLRADQELAADAQVLRRHPSQLATYLRTLAKAEAGDAPRLAMSPFAPHPLLERIRWMKTAHAARIARPWVALFTGLLMLGTAWALRPAPPVATEPNATATAPRYWVAIRVGERTVDHKTLTLDDSGSASVRLSSFGNEDLLLTLKGGPLEAKGQRLQAHVQAGALTVSMTEGEAVVREGHPLQLAIHNPENHAQHAMVQIGRVVERPMPALDPDQSGEVVVDIQAFVDQKAWGSATLQSAMGQAIPLALAESSGLPIRGTLQVQARLPAELDLGFALQVGERTLKPRVLTRSGVKATIEFNSPEDPRIVRIEVTPRRLRP</sequence>
<comment type="caution">
    <text evidence="3">The sequence shown here is derived from an EMBL/GenBank/DDBJ whole genome shotgun (WGS) entry which is preliminary data.</text>
</comment>
<organism evidence="3 4">
    <name type="scientific">Inhella gelatinilytica</name>
    <dbReference type="NCBI Taxonomy" id="2795030"/>
    <lineage>
        <taxon>Bacteria</taxon>
        <taxon>Pseudomonadati</taxon>
        <taxon>Pseudomonadota</taxon>
        <taxon>Betaproteobacteria</taxon>
        <taxon>Burkholderiales</taxon>
        <taxon>Sphaerotilaceae</taxon>
        <taxon>Inhella</taxon>
    </lineage>
</organism>
<dbReference type="InterPro" id="IPR052173">
    <property type="entry name" value="Beta-lactam_resp_regulator"/>
</dbReference>
<dbReference type="InterPro" id="IPR008756">
    <property type="entry name" value="Peptidase_M56"/>
</dbReference>
<feature type="transmembrane region" description="Helical" evidence="1">
    <location>
        <begin position="174"/>
        <end position="196"/>
    </location>
</feature>
<dbReference type="PANTHER" id="PTHR34978">
    <property type="entry name" value="POSSIBLE SENSOR-TRANSDUCER PROTEIN BLAR"/>
    <property type="match status" value="1"/>
</dbReference>
<dbReference type="Proteomes" id="UP000620139">
    <property type="component" value="Unassembled WGS sequence"/>
</dbReference>
<evidence type="ECO:0000256" key="1">
    <source>
        <dbReference type="SAM" id="Phobius"/>
    </source>
</evidence>
<dbReference type="CDD" id="cd07341">
    <property type="entry name" value="M56_BlaR1_MecR1_like"/>
    <property type="match status" value="1"/>
</dbReference>
<name>A0A931IVB2_9BURK</name>
<gene>
    <name evidence="3" type="ORF">I7X43_11395</name>
</gene>
<dbReference type="AlphaFoldDB" id="A0A931IVB2"/>
<evidence type="ECO:0000313" key="4">
    <source>
        <dbReference type="Proteomes" id="UP000620139"/>
    </source>
</evidence>
<dbReference type="PANTHER" id="PTHR34978:SF3">
    <property type="entry name" value="SLR0241 PROTEIN"/>
    <property type="match status" value="1"/>
</dbReference>